<evidence type="ECO:0008006" key="3">
    <source>
        <dbReference type="Google" id="ProtNLM"/>
    </source>
</evidence>
<reference evidence="2" key="1">
    <citation type="submission" date="2021-01" db="EMBL/GenBank/DDBJ databases">
        <authorList>
            <person name="Corre E."/>
            <person name="Pelletier E."/>
            <person name="Niang G."/>
            <person name="Scheremetjew M."/>
            <person name="Finn R."/>
            <person name="Kale V."/>
            <person name="Holt S."/>
            <person name="Cochrane G."/>
            <person name="Meng A."/>
            <person name="Brown T."/>
            <person name="Cohen L."/>
        </authorList>
    </citation>
    <scope>NUCLEOTIDE SEQUENCE</scope>
    <source>
        <strain evidence="2">CCMP3105</strain>
    </source>
</reference>
<proteinExistence type="predicted"/>
<feature type="chain" id="PRO_5030638543" description="Laminin IV type A domain-containing protein" evidence="1">
    <location>
        <begin position="22"/>
        <end position="392"/>
    </location>
</feature>
<dbReference type="AlphaFoldDB" id="A0A7S4VNY8"/>
<sequence length="392" mass="42550">MPQSAGARLLGLALLWHCAQGDVDNVFPVLYASNPVARHVACPVPAGMPTVCQLAAHEANNMSLQFLITTLPASGALYETSQNFRTYGTDPKYAPIPIQEHELPFRVGDVLSRVVYVPPSDVFPPEGRWGAFSYTVQEASTGSMSQPGQVSLSSPAHHVAASTYISGTDAWTISGNIHSTTPTWQAFGWGLLNRYIYGEDEVQYIDFDTGSDRSKWYFEAPPGKYYLPELAAAYGGSIRFTIASTYGDFTHLNSPLDFITLDCASCNSGRGLRIVRYADNGLEWDGSERVIEVPVKVGHFWQRDPLSLALPFTVATECEIAAVLAGLTRVRILGDFTRAGEGIALDDVSISSSSVQPMFPLACLQGCVCAHDPRARRVSCCGSDPSIYHPIT</sequence>
<evidence type="ECO:0000313" key="2">
    <source>
        <dbReference type="EMBL" id="CAE4609607.1"/>
    </source>
</evidence>
<dbReference type="EMBL" id="HBNR01047552">
    <property type="protein sequence ID" value="CAE4609607.1"/>
    <property type="molecule type" value="Transcribed_RNA"/>
</dbReference>
<protein>
    <recommendedName>
        <fullName evidence="3">Laminin IV type A domain-containing protein</fullName>
    </recommendedName>
</protein>
<organism evidence="2">
    <name type="scientific">Alexandrium monilatum</name>
    <dbReference type="NCBI Taxonomy" id="311494"/>
    <lineage>
        <taxon>Eukaryota</taxon>
        <taxon>Sar</taxon>
        <taxon>Alveolata</taxon>
        <taxon>Dinophyceae</taxon>
        <taxon>Gonyaulacales</taxon>
        <taxon>Pyrocystaceae</taxon>
        <taxon>Alexandrium</taxon>
    </lineage>
</organism>
<name>A0A7S4VNY8_9DINO</name>
<accession>A0A7S4VNY8</accession>
<feature type="signal peptide" evidence="1">
    <location>
        <begin position="1"/>
        <end position="21"/>
    </location>
</feature>
<gene>
    <name evidence="2" type="ORF">AMON00008_LOCUS33145</name>
</gene>
<evidence type="ECO:0000256" key="1">
    <source>
        <dbReference type="SAM" id="SignalP"/>
    </source>
</evidence>
<keyword evidence="1" id="KW-0732">Signal</keyword>